<accession>I1PAS5</accession>
<reference evidence="1 2" key="2">
    <citation type="submission" date="2018-04" db="EMBL/GenBank/DDBJ databases">
        <title>OglaRS2 (Oryza glaberrima Reference Sequence Version 2).</title>
        <authorList>
            <person name="Zhang J."/>
            <person name="Kudrna D."/>
            <person name="Lee S."/>
            <person name="Talag J."/>
            <person name="Rajasekar S."/>
            <person name="Wing R.A."/>
        </authorList>
    </citation>
    <scope>NUCLEOTIDE SEQUENCE [LARGE SCALE GENOMIC DNA]</scope>
    <source>
        <strain evidence="1 2">cv. IRGC 96717</strain>
    </source>
</reference>
<dbReference type="OMA" id="SIRKAQW"/>
<reference evidence="1" key="1">
    <citation type="submission" date="2015-06" db="UniProtKB">
        <authorList>
            <consortium name="EnsemblPlants"/>
        </authorList>
    </citation>
    <scope>IDENTIFICATION</scope>
</reference>
<protein>
    <submittedName>
        <fullName evidence="1">Uncharacterized protein</fullName>
    </submittedName>
</protein>
<proteinExistence type="predicted"/>
<name>I1PAS5_ORYGL</name>
<dbReference type="HOGENOM" id="CLU_2281858_0_0_1"/>
<dbReference type="Gramene" id="ORGLA03G0147100.1">
    <property type="protein sequence ID" value="ORGLA03G0147100.1"/>
    <property type="gene ID" value="ORGLA03G0147100"/>
</dbReference>
<evidence type="ECO:0000313" key="1">
    <source>
        <dbReference type="EnsemblPlants" id="ORGLA03G0147100.1"/>
    </source>
</evidence>
<keyword evidence="2" id="KW-1185">Reference proteome</keyword>
<dbReference type="EnsemblPlants" id="ORGLA03G0147100.1">
    <property type="protein sequence ID" value="ORGLA03G0147100.1"/>
    <property type="gene ID" value="ORGLA03G0147100"/>
</dbReference>
<evidence type="ECO:0000313" key="2">
    <source>
        <dbReference type="Proteomes" id="UP000007306"/>
    </source>
</evidence>
<dbReference type="Proteomes" id="UP000007306">
    <property type="component" value="Chromosome 3"/>
</dbReference>
<organism evidence="1 2">
    <name type="scientific">Oryza glaberrima</name>
    <name type="common">African rice</name>
    <dbReference type="NCBI Taxonomy" id="4538"/>
    <lineage>
        <taxon>Eukaryota</taxon>
        <taxon>Viridiplantae</taxon>
        <taxon>Streptophyta</taxon>
        <taxon>Embryophyta</taxon>
        <taxon>Tracheophyta</taxon>
        <taxon>Spermatophyta</taxon>
        <taxon>Magnoliopsida</taxon>
        <taxon>Liliopsida</taxon>
        <taxon>Poales</taxon>
        <taxon>Poaceae</taxon>
        <taxon>BOP clade</taxon>
        <taxon>Oryzoideae</taxon>
        <taxon>Oryzeae</taxon>
        <taxon>Oryzinae</taxon>
        <taxon>Oryza</taxon>
    </lineage>
</organism>
<sequence>MTLFFNAKSCGAELRYLSVTSSNAECRATVDGRLSQRTNLQDQQDLISIRKAQWAPVCVALRPVQYRSMSMWLAFSLQDMWALKDKWKSSMSSPATEPNAPK</sequence>
<dbReference type="AlphaFoldDB" id="I1PAS5"/>